<organism evidence="2 3">
    <name type="scientific">Amniculicola lignicola CBS 123094</name>
    <dbReference type="NCBI Taxonomy" id="1392246"/>
    <lineage>
        <taxon>Eukaryota</taxon>
        <taxon>Fungi</taxon>
        <taxon>Dikarya</taxon>
        <taxon>Ascomycota</taxon>
        <taxon>Pezizomycotina</taxon>
        <taxon>Dothideomycetes</taxon>
        <taxon>Pleosporomycetidae</taxon>
        <taxon>Pleosporales</taxon>
        <taxon>Amniculicolaceae</taxon>
        <taxon>Amniculicola</taxon>
    </lineage>
</organism>
<proteinExistence type="predicted"/>
<reference evidence="2" key="1">
    <citation type="journal article" date="2020" name="Stud. Mycol.">
        <title>101 Dothideomycetes genomes: a test case for predicting lifestyles and emergence of pathogens.</title>
        <authorList>
            <person name="Haridas S."/>
            <person name="Albert R."/>
            <person name="Binder M."/>
            <person name="Bloem J."/>
            <person name="Labutti K."/>
            <person name="Salamov A."/>
            <person name="Andreopoulos B."/>
            <person name="Baker S."/>
            <person name="Barry K."/>
            <person name="Bills G."/>
            <person name="Bluhm B."/>
            <person name="Cannon C."/>
            <person name="Castanera R."/>
            <person name="Culley D."/>
            <person name="Daum C."/>
            <person name="Ezra D."/>
            <person name="Gonzalez J."/>
            <person name="Henrissat B."/>
            <person name="Kuo A."/>
            <person name="Liang C."/>
            <person name="Lipzen A."/>
            <person name="Lutzoni F."/>
            <person name="Magnuson J."/>
            <person name="Mondo S."/>
            <person name="Nolan M."/>
            <person name="Ohm R."/>
            <person name="Pangilinan J."/>
            <person name="Park H.-J."/>
            <person name="Ramirez L."/>
            <person name="Alfaro M."/>
            <person name="Sun H."/>
            <person name="Tritt A."/>
            <person name="Yoshinaga Y."/>
            <person name="Zwiers L.-H."/>
            <person name="Turgeon B."/>
            <person name="Goodwin S."/>
            <person name="Spatafora J."/>
            <person name="Crous P."/>
            <person name="Grigoriev I."/>
        </authorList>
    </citation>
    <scope>NUCLEOTIDE SEQUENCE</scope>
    <source>
        <strain evidence="2">CBS 123094</strain>
    </source>
</reference>
<accession>A0A6A5WGV4</accession>
<evidence type="ECO:0000313" key="3">
    <source>
        <dbReference type="Proteomes" id="UP000799779"/>
    </source>
</evidence>
<evidence type="ECO:0000256" key="1">
    <source>
        <dbReference type="SAM" id="MobiDB-lite"/>
    </source>
</evidence>
<name>A0A6A5WGV4_9PLEO</name>
<feature type="region of interest" description="Disordered" evidence="1">
    <location>
        <begin position="1"/>
        <end position="81"/>
    </location>
</feature>
<dbReference type="Proteomes" id="UP000799779">
    <property type="component" value="Unassembled WGS sequence"/>
</dbReference>
<protein>
    <submittedName>
        <fullName evidence="2">Uncharacterized protein</fullName>
    </submittedName>
</protein>
<evidence type="ECO:0000313" key="2">
    <source>
        <dbReference type="EMBL" id="KAF2000164.1"/>
    </source>
</evidence>
<gene>
    <name evidence="2" type="ORF">P154DRAFT_203768</name>
</gene>
<dbReference type="EMBL" id="ML977590">
    <property type="protein sequence ID" value="KAF2000164.1"/>
    <property type="molecule type" value="Genomic_DNA"/>
</dbReference>
<sequence>MSRLAILNASRSGGRKRHRVEDSDNSPTEIPAISMAKRRASTLRDSPANTVFALPPQTRHKSESGEPEDQATPSAPVPEHTKKAPELWRMSLRELLDSSSCFDPQRIKPFREGIISGRLKPLTTIFNKPCPRDHVRPDIPSIWRNHDFLSTTPEENKIKIERELLFGERSAEMHYANGGAHPIDALNVLQSYYHPHQPSVPLSFAFAIDVPELKNPPPKPIISQQHLYSDKYRFTANYTPKGVMIDLHTGKLILDVHQGPFNANPSRTTEWLATPSTEKAQSCGFSIRLLKPTSINSTH</sequence>
<keyword evidence="3" id="KW-1185">Reference proteome</keyword>
<dbReference type="OrthoDB" id="3790934at2759"/>
<dbReference type="AlphaFoldDB" id="A0A6A5WGV4"/>